<sequence length="357" mass="41159">MAKRKPTLTLVEMERKLGYRIDSSNYPEESVKRFYSDLRPVPSSVYERTKAEFEEHEKQRSAKADDIILEEMLPDFDIIDHGLESVIFTRRSHVGFYTFAVDIHYGFGFDLPLLLTKNEAFRAMTVPKLQVDRIHGLESMFFKLPKELRDKIYAFALPAGKWQIEDVDNFNELIFAKGIGDPSGFYFSLSSHTMLRVNRQMRQEALCLAYRQMVFHLDDMDDLIKLLIAIGDIGRDNIESLELAWHSGTDLQCQWAEAPGPNGHSLTLPTLHVAKCVQLLKHCKRLRYLRLYFDSDLILGMSPGAYKADPGICELSSIRGIRRVDICDSNNTPLEHSDFVEWLKEEMESSNEAKKIR</sequence>
<proteinExistence type="predicted"/>
<evidence type="ECO:0000313" key="3">
    <source>
        <dbReference type="Proteomes" id="UP000011064"/>
    </source>
</evidence>
<dbReference type="Proteomes" id="UP000011064">
    <property type="component" value="Unassembled WGS sequence"/>
</dbReference>
<dbReference type="InParanoid" id="L8G2C1"/>
<dbReference type="PANTHER" id="PTHR38790:SF4">
    <property type="entry name" value="2EXR DOMAIN-CONTAINING PROTEIN"/>
    <property type="match status" value="1"/>
</dbReference>
<dbReference type="VEuPathDB" id="FungiDB:GMDG_07797"/>
<dbReference type="InterPro" id="IPR045518">
    <property type="entry name" value="2EXR"/>
</dbReference>
<reference evidence="3" key="1">
    <citation type="submission" date="2010-09" db="EMBL/GenBank/DDBJ databases">
        <title>The genome sequence of Geomyces destructans 20631-21.</title>
        <authorList>
            <consortium name="The Broad Institute Genome Sequencing Platform"/>
            <person name="Cuomo C.A."/>
            <person name="Blehert D.S."/>
            <person name="Lorch J.M."/>
            <person name="Young S.K."/>
            <person name="Zeng Q."/>
            <person name="Gargeya S."/>
            <person name="Fitzgerald M."/>
            <person name="Haas B."/>
            <person name="Abouelleil A."/>
            <person name="Alvarado L."/>
            <person name="Arachchi H.M."/>
            <person name="Berlin A."/>
            <person name="Brown A."/>
            <person name="Chapman S.B."/>
            <person name="Chen Z."/>
            <person name="Dunbar C."/>
            <person name="Freedman E."/>
            <person name="Gearin G."/>
            <person name="Gellesch M."/>
            <person name="Goldberg J."/>
            <person name="Griggs A."/>
            <person name="Gujja S."/>
            <person name="Heiman D."/>
            <person name="Howarth C."/>
            <person name="Larson L."/>
            <person name="Lui A."/>
            <person name="MacDonald P.J.P."/>
            <person name="Montmayeur A."/>
            <person name="Murphy C."/>
            <person name="Neiman D."/>
            <person name="Pearson M."/>
            <person name="Priest M."/>
            <person name="Roberts A."/>
            <person name="Saif S."/>
            <person name="Shea T."/>
            <person name="Shenoy N."/>
            <person name="Sisk P."/>
            <person name="Stolte C."/>
            <person name="Sykes S."/>
            <person name="Wortman J."/>
            <person name="Nusbaum C."/>
            <person name="Birren B."/>
        </authorList>
    </citation>
    <scope>NUCLEOTIDE SEQUENCE [LARGE SCALE GENOMIC DNA]</scope>
    <source>
        <strain evidence="3">ATCC MYA-4855 / 20631-21</strain>
    </source>
</reference>
<dbReference type="PANTHER" id="PTHR38790">
    <property type="entry name" value="2EXR DOMAIN-CONTAINING PROTEIN-RELATED"/>
    <property type="match status" value="1"/>
</dbReference>
<feature type="domain" description="2EXR" evidence="1">
    <location>
        <begin position="140"/>
        <end position="216"/>
    </location>
</feature>
<dbReference type="EMBL" id="GL573427">
    <property type="protein sequence ID" value="ELR06086.1"/>
    <property type="molecule type" value="Genomic_DNA"/>
</dbReference>
<organism evidence="2 3">
    <name type="scientific">Pseudogymnoascus destructans (strain ATCC MYA-4855 / 20631-21)</name>
    <name type="common">Bat white-nose syndrome fungus</name>
    <name type="synonym">Geomyces destructans</name>
    <dbReference type="NCBI Taxonomy" id="658429"/>
    <lineage>
        <taxon>Eukaryota</taxon>
        <taxon>Fungi</taxon>
        <taxon>Dikarya</taxon>
        <taxon>Ascomycota</taxon>
        <taxon>Pezizomycotina</taxon>
        <taxon>Leotiomycetes</taxon>
        <taxon>Thelebolales</taxon>
        <taxon>Thelebolaceae</taxon>
        <taxon>Pseudogymnoascus</taxon>
    </lineage>
</organism>
<dbReference type="Pfam" id="PF20150">
    <property type="entry name" value="2EXR"/>
    <property type="match status" value="1"/>
</dbReference>
<name>L8G2C1_PSED2</name>
<dbReference type="AlphaFoldDB" id="L8G2C1"/>
<keyword evidence="3" id="KW-1185">Reference proteome</keyword>
<protein>
    <recommendedName>
        <fullName evidence="1">2EXR domain-containing protein</fullName>
    </recommendedName>
</protein>
<dbReference type="HOGENOM" id="CLU_776408_0_0_1"/>
<evidence type="ECO:0000259" key="1">
    <source>
        <dbReference type="Pfam" id="PF20150"/>
    </source>
</evidence>
<accession>L8G2C1</accession>
<evidence type="ECO:0000313" key="2">
    <source>
        <dbReference type="EMBL" id="ELR06086.1"/>
    </source>
</evidence>
<gene>
    <name evidence="2" type="ORF">GMDG_07797</name>
</gene>